<dbReference type="AlphaFoldDB" id="A0A328DF72"/>
<evidence type="ECO:0008006" key="3">
    <source>
        <dbReference type="Google" id="ProtNLM"/>
    </source>
</evidence>
<evidence type="ECO:0000313" key="1">
    <source>
        <dbReference type="EMBL" id="RAL44532.1"/>
    </source>
</evidence>
<sequence>MFCKGQTIIGVTIFRHGRSGFLTFGKDEETSNAIALDGVRFRGVDLRLTRSYFESSVFAPLFGRHKPNPSLKVCAVDYVRMVAQREAM</sequence>
<name>A0A328DF72_9ASTE</name>
<accession>A0A328DF72</accession>
<dbReference type="SUPFAM" id="SSF54928">
    <property type="entry name" value="RNA-binding domain, RBD"/>
    <property type="match status" value="1"/>
</dbReference>
<organism evidence="1 2">
    <name type="scientific">Cuscuta australis</name>
    <dbReference type="NCBI Taxonomy" id="267555"/>
    <lineage>
        <taxon>Eukaryota</taxon>
        <taxon>Viridiplantae</taxon>
        <taxon>Streptophyta</taxon>
        <taxon>Embryophyta</taxon>
        <taxon>Tracheophyta</taxon>
        <taxon>Spermatophyta</taxon>
        <taxon>Magnoliopsida</taxon>
        <taxon>eudicotyledons</taxon>
        <taxon>Gunneridae</taxon>
        <taxon>Pentapetalae</taxon>
        <taxon>asterids</taxon>
        <taxon>lamiids</taxon>
        <taxon>Solanales</taxon>
        <taxon>Convolvulaceae</taxon>
        <taxon>Cuscuteae</taxon>
        <taxon>Cuscuta</taxon>
        <taxon>Cuscuta subgen. Grammica</taxon>
        <taxon>Cuscuta sect. Cleistogrammica</taxon>
    </lineage>
</organism>
<reference evidence="1 2" key="1">
    <citation type="submission" date="2018-06" db="EMBL/GenBank/DDBJ databases">
        <title>The Genome of Cuscuta australis (Dodder) Provides Insight into the Evolution of Plant Parasitism.</title>
        <authorList>
            <person name="Liu H."/>
        </authorList>
    </citation>
    <scope>NUCLEOTIDE SEQUENCE [LARGE SCALE GENOMIC DNA]</scope>
    <source>
        <strain evidence="2">cv. Yunnan</strain>
        <tissue evidence="1">Vines</tissue>
    </source>
</reference>
<gene>
    <name evidence="1" type="ORF">DM860_011809</name>
</gene>
<keyword evidence="2" id="KW-1185">Reference proteome</keyword>
<protein>
    <recommendedName>
        <fullName evidence="3">RRM domain-containing protein</fullName>
    </recommendedName>
</protein>
<dbReference type="InterPro" id="IPR035979">
    <property type="entry name" value="RBD_domain_sf"/>
</dbReference>
<dbReference type="Proteomes" id="UP000249390">
    <property type="component" value="Unassembled WGS sequence"/>
</dbReference>
<proteinExistence type="predicted"/>
<comment type="caution">
    <text evidence="1">The sequence shown here is derived from an EMBL/GenBank/DDBJ whole genome shotgun (WGS) entry which is preliminary data.</text>
</comment>
<evidence type="ECO:0000313" key="2">
    <source>
        <dbReference type="Proteomes" id="UP000249390"/>
    </source>
</evidence>
<dbReference type="EMBL" id="NQVE01000143">
    <property type="protein sequence ID" value="RAL44532.1"/>
    <property type="molecule type" value="Genomic_DNA"/>
</dbReference>
<dbReference type="GO" id="GO:0003676">
    <property type="term" value="F:nucleic acid binding"/>
    <property type="evidence" value="ECO:0007669"/>
    <property type="project" value="InterPro"/>
</dbReference>